<gene>
    <name evidence="2" type="ORF">BDD41_4428</name>
</gene>
<evidence type="ECO:0000256" key="1">
    <source>
        <dbReference type="SAM" id="MobiDB-lite"/>
    </source>
</evidence>
<sequence length="171" mass="19697">MKVRHSDLVNAGASKRRLARQERDARRGRLGRRRYGDLVKRLGMVVRIAFEVGCIGSPFGLEGPLRYGIRGDLCRQGWTWTDADLMAREMMDDVFRALRITRPDWNEGQPEWVIEAGTLIERTRCVRCHAPLPEGHHKYCSHLCSTAHWMWLNRRKEASGDVAVMLAIRSI</sequence>
<evidence type="ECO:0000313" key="3">
    <source>
        <dbReference type="Proteomes" id="UP000256941"/>
    </source>
</evidence>
<protein>
    <submittedName>
        <fullName evidence="2">Uncharacterized protein</fullName>
    </submittedName>
</protein>
<reference evidence="2 3" key="1">
    <citation type="submission" date="2018-08" db="EMBL/GenBank/DDBJ databases">
        <title>Genomic Encyclopedia of Archaeal and Bacterial Type Strains, Phase II (KMG-II): from individual species to whole genera.</title>
        <authorList>
            <person name="Goeker M."/>
        </authorList>
    </citation>
    <scope>NUCLEOTIDE SEQUENCE [LARGE SCALE GENOMIC DNA]</scope>
    <source>
        <strain evidence="2 3">DSM 17099</strain>
    </source>
</reference>
<feature type="region of interest" description="Disordered" evidence="1">
    <location>
        <begin position="1"/>
        <end position="25"/>
    </location>
</feature>
<dbReference type="EMBL" id="QTUJ01000004">
    <property type="protein sequence ID" value="REF67403.1"/>
    <property type="molecule type" value="Genomic_DNA"/>
</dbReference>
<evidence type="ECO:0000313" key="2">
    <source>
        <dbReference type="EMBL" id="REF67403.1"/>
    </source>
</evidence>
<proteinExistence type="predicted"/>
<comment type="caution">
    <text evidence="2">The sequence shown here is derived from an EMBL/GenBank/DDBJ whole genome shotgun (WGS) entry which is preliminary data.</text>
</comment>
<dbReference type="AlphaFoldDB" id="A0A3D9XEF9"/>
<organism evidence="2 3">
    <name type="scientific">Paracoccus versutus</name>
    <name type="common">Thiobacillus versutus</name>
    <dbReference type="NCBI Taxonomy" id="34007"/>
    <lineage>
        <taxon>Bacteria</taxon>
        <taxon>Pseudomonadati</taxon>
        <taxon>Pseudomonadota</taxon>
        <taxon>Alphaproteobacteria</taxon>
        <taxon>Rhodobacterales</taxon>
        <taxon>Paracoccaceae</taxon>
        <taxon>Paracoccus</taxon>
    </lineage>
</organism>
<name>A0A3D9XEF9_PARVE</name>
<dbReference type="RefSeq" id="WP_116223018.1">
    <property type="nucleotide sequence ID" value="NZ_CP038197.1"/>
</dbReference>
<dbReference type="Proteomes" id="UP000256941">
    <property type="component" value="Unassembled WGS sequence"/>
</dbReference>
<accession>A0A3D9XEF9</accession>